<keyword evidence="1" id="KW-0802">TPR repeat</keyword>
<dbReference type="InterPro" id="IPR011990">
    <property type="entry name" value="TPR-like_helical_dom_sf"/>
</dbReference>
<evidence type="ECO:0000313" key="2">
    <source>
        <dbReference type="EMBL" id="KAK5062145.1"/>
    </source>
</evidence>
<evidence type="ECO:0000256" key="1">
    <source>
        <dbReference type="PROSITE-ProRule" id="PRU00339"/>
    </source>
</evidence>
<sequence length="113" mass="12745">MARGLENVGLDESRKRKAIAAATRRYVNSQEVFKQVKSMFWRALQGYEKTLSKDHTSALNTVNNLGLLYANQRQLDEANEIFERALQGREKVLGGGHTSTLDTVTNLGTLYRD</sequence>
<keyword evidence="3" id="KW-1185">Reference proteome</keyword>
<evidence type="ECO:0000313" key="3">
    <source>
        <dbReference type="Proteomes" id="UP001345691"/>
    </source>
</evidence>
<dbReference type="EMBL" id="JAVRRF010000008">
    <property type="protein sequence ID" value="KAK5062145.1"/>
    <property type="molecule type" value="Genomic_DNA"/>
</dbReference>
<name>A0ABR0JE74_9EURO</name>
<dbReference type="PROSITE" id="PS50005">
    <property type="entry name" value="TPR"/>
    <property type="match status" value="1"/>
</dbReference>
<dbReference type="Proteomes" id="UP001345691">
    <property type="component" value="Unassembled WGS sequence"/>
</dbReference>
<dbReference type="Gene3D" id="1.25.40.10">
    <property type="entry name" value="Tetratricopeptide repeat domain"/>
    <property type="match status" value="1"/>
</dbReference>
<protein>
    <submittedName>
        <fullName evidence="2">Uncharacterized protein</fullName>
    </submittedName>
</protein>
<comment type="caution">
    <text evidence="2">The sequence shown here is derived from an EMBL/GenBank/DDBJ whole genome shotgun (WGS) entry which is preliminary data.</text>
</comment>
<dbReference type="InterPro" id="IPR019734">
    <property type="entry name" value="TPR_rpt"/>
</dbReference>
<dbReference type="Pfam" id="PF13374">
    <property type="entry name" value="TPR_10"/>
    <property type="match status" value="1"/>
</dbReference>
<feature type="repeat" description="TPR" evidence="1">
    <location>
        <begin position="59"/>
        <end position="92"/>
    </location>
</feature>
<proteinExistence type="predicted"/>
<accession>A0ABR0JE74</accession>
<dbReference type="PANTHER" id="PTHR46082">
    <property type="entry name" value="ATP/GTP-BINDING PROTEIN-RELATED"/>
    <property type="match status" value="1"/>
</dbReference>
<organism evidence="2 3">
    <name type="scientific">Exophiala sideris</name>
    <dbReference type="NCBI Taxonomy" id="1016849"/>
    <lineage>
        <taxon>Eukaryota</taxon>
        <taxon>Fungi</taxon>
        <taxon>Dikarya</taxon>
        <taxon>Ascomycota</taxon>
        <taxon>Pezizomycotina</taxon>
        <taxon>Eurotiomycetes</taxon>
        <taxon>Chaetothyriomycetidae</taxon>
        <taxon>Chaetothyriales</taxon>
        <taxon>Herpotrichiellaceae</taxon>
        <taxon>Exophiala</taxon>
    </lineage>
</organism>
<gene>
    <name evidence="2" type="ORF">LTR69_004503</name>
</gene>
<dbReference type="PANTHER" id="PTHR46082:SF6">
    <property type="entry name" value="AAA+ ATPASE DOMAIN-CONTAINING PROTEIN-RELATED"/>
    <property type="match status" value="1"/>
</dbReference>
<dbReference type="InterPro" id="IPR053137">
    <property type="entry name" value="NLR-like"/>
</dbReference>
<reference evidence="2 3" key="1">
    <citation type="submission" date="2023-08" db="EMBL/GenBank/DDBJ databases">
        <title>Black Yeasts Isolated from many extreme environments.</title>
        <authorList>
            <person name="Coleine C."/>
            <person name="Stajich J.E."/>
            <person name="Selbmann L."/>
        </authorList>
    </citation>
    <scope>NUCLEOTIDE SEQUENCE [LARGE SCALE GENOMIC DNA]</scope>
    <source>
        <strain evidence="2 3">CCFEE 6328</strain>
    </source>
</reference>
<dbReference type="SUPFAM" id="SSF48452">
    <property type="entry name" value="TPR-like"/>
    <property type="match status" value="1"/>
</dbReference>